<reference evidence="2" key="1">
    <citation type="submission" date="2021-02" db="EMBL/GenBank/DDBJ databases">
        <title>Natrosporangium hydrolyticum gen. nov., sp. nov, a haloalkaliphilic actinobacterium from a soda solonchak soil.</title>
        <authorList>
            <person name="Sorokin D.Y."/>
            <person name="Khijniak T.V."/>
            <person name="Zakharycheva A.P."/>
            <person name="Boueva O.V."/>
            <person name="Ariskina E.V."/>
            <person name="Hahnke R.L."/>
            <person name="Bunk B."/>
            <person name="Sproer C."/>
            <person name="Schumann P."/>
            <person name="Evtushenko L.I."/>
            <person name="Kublanov I.V."/>
        </authorList>
    </citation>
    <scope>NUCLEOTIDE SEQUENCE</scope>
    <source>
        <strain evidence="2">DSM 106523</strain>
    </source>
</reference>
<dbReference type="Gene3D" id="3.40.50.300">
    <property type="entry name" value="P-loop containing nucleotide triphosphate hydrolases"/>
    <property type="match status" value="1"/>
</dbReference>
<dbReference type="PANTHER" id="PTHR47691">
    <property type="entry name" value="REGULATOR-RELATED"/>
    <property type="match status" value="1"/>
</dbReference>
<dbReference type="EMBL" id="CP070499">
    <property type="protein sequence ID" value="QSB13551.1"/>
    <property type="molecule type" value="Genomic_DNA"/>
</dbReference>
<dbReference type="InterPro" id="IPR001387">
    <property type="entry name" value="Cro/C1-type_HTH"/>
</dbReference>
<organism evidence="2 3">
    <name type="scientific">Natronosporangium hydrolyticum</name>
    <dbReference type="NCBI Taxonomy" id="2811111"/>
    <lineage>
        <taxon>Bacteria</taxon>
        <taxon>Bacillati</taxon>
        <taxon>Actinomycetota</taxon>
        <taxon>Actinomycetes</taxon>
        <taxon>Micromonosporales</taxon>
        <taxon>Micromonosporaceae</taxon>
        <taxon>Natronosporangium</taxon>
    </lineage>
</organism>
<dbReference type="CDD" id="cd00093">
    <property type="entry name" value="HTH_XRE"/>
    <property type="match status" value="1"/>
</dbReference>
<evidence type="ECO:0000313" key="3">
    <source>
        <dbReference type="Proteomes" id="UP000662857"/>
    </source>
</evidence>
<proteinExistence type="predicted"/>
<keyword evidence="3" id="KW-1185">Reference proteome</keyword>
<dbReference type="SUPFAM" id="SSF47413">
    <property type="entry name" value="lambda repressor-like DNA-binding domains"/>
    <property type="match status" value="1"/>
</dbReference>
<dbReference type="Pfam" id="PF13560">
    <property type="entry name" value="HTH_31"/>
    <property type="match status" value="1"/>
</dbReference>
<dbReference type="Proteomes" id="UP000662857">
    <property type="component" value="Chromosome"/>
</dbReference>
<dbReference type="PANTHER" id="PTHR47691:SF3">
    <property type="entry name" value="HTH-TYPE TRANSCRIPTIONAL REGULATOR RV0890C-RELATED"/>
    <property type="match status" value="1"/>
</dbReference>
<dbReference type="GO" id="GO:0003677">
    <property type="term" value="F:DNA binding"/>
    <property type="evidence" value="ECO:0007669"/>
    <property type="project" value="InterPro"/>
</dbReference>
<dbReference type="Gene3D" id="1.10.260.40">
    <property type="entry name" value="lambda repressor-like DNA-binding domains"/>
    <property type="match status" value="1"/>
</dbReference>
<sequence>MSDPTAESALELSAAAEGVRSMAELAALLRRLRRREARRRGGAELTYRQLAAHAGWSHAVVAVYLTGKTLPPTDRFDTLVQLLGASPAEQSALATARDRVEEGRRAASGPARATAWQRPHQLPADVPGFIGRAAELAELDRAAAISTPRGRAGARTLAIVGSPGAGKTALALHWAHRVRHRFPHGQLYTDLRGYGADPAADPARILDGYLAALGVPAVDRPADLDAKIGLYRSLLDRRRVLVVLDNAANARQVRPLLPTAPGSAAVVTSRSVLTGLVASDRAHRIVVDVLPLSEAVALLAGFLGEARVRAELAAVRQLARLCGCLPVALCALGERAVTGPSSSLTALADELATARNRLDLFEAGDDGQTTLRTMFGWSYQQLPADAARLFRALGAHPRPWADRGLLAELCGGDPREARRLVEVLAAANLLHRGRWDRYRLSGLLRWYAAELAIEHGEAAPARQLRSPQLGVESLTRQ</sequence>
<gene>
    <name evidence="2" type="ORF">JQS43_18430</name>
</gene>
<accession>A0A895Y875</accession>
<feature type="domain" description="HTH cro/C1-type" evidence="1">
    <location>
        <begin position="28"/>
        <end position="90"/>
    </location>
</feature>
<evidence type="ECO:0000313" key="2">
    <source>
        <dbReference type="EMBL" id="QSB13551.1"/>
    </source>
</evidence>
<dbReference type="AlphaFoldDB" id="A0A895Y875"/>
<dbReference type="GO" id="GO:0043531">
    <property type="term" value="F:ADP binding"/>
    <property type="evidence" value="ECO:0007669"/>
    <property type="project" value="InterPro"/>
</dbReference>
<dbReference type="KEGG" id="nhy:JQS43_18430"/>
<evidence type="ECO:0000259" key="1">
    <source>
        <dbReference type="SMART" id="SM00530"/>
    </source>
</evidence>
<dbReference type="InterPro" id="IPR027417">
    <property type="entry name" value="P-loop_NTPase"/>
</dbReference>
<dbReference type="RefSeq" id="WP_239675645.1">
    <property type="nucleotide sequence ID" value="NZ_CP070499.1"/>
</dbReference>
<dbReference type="SUPFAM" id="SSF52540">
    <property type="entry name" value="P-loop containing nucleoside triphosphate hydrolases"/>
    <property type="match status" value="1"/>
</dbReference>
<dbReference type="InterPro" id="IPR010982">
    <property type="entry name" value="Lambda_DNA-bd_dom_sf"/>
</dbReference>
<name>A0A895Y875_9ACTN</name>
<protein>
    <submittedName>
        <fullName evidence="2">Helix-turn-helix domain-containing protein</fullName>
    </submittedName>
</protein>
<dbReference type="SMART" id="SM00530">
    <property type="entry name" value="HTH_XRE"/>
    <property type="match status" value="1"/>
</dbReference>
<dbReference type="PRINTS" id="PR00364">
    <property type="entry name" value="DISEASERSIST"/>
</dbReference>